<proteinExistence type="predicted"/>
<protein>
    <recommendedName>
        <fullName evidence="3">Reverse transcriptase/retrotransposon-derived protein RNase H-like domain-containing protein</fullName>
    </recommendedName>
</protein>
<reference evidence="2" key="1">
    <citation type="journal article" date="2020" name="Sci. Rep.">
        <title>Chromosome-scale genome assembly for the duckweed Spirodela intermedia, integrating cytogenetic maps, PacBio and Oxford Nanopore libraries.</title>
        <authorList>
            <person name="Hoang P.T.N."/>
            <person name="Fiebig A."/>
            <person name="Novak P."/>
            <person name="Macas J."/>
            <person name="Cao H.X."/>
            <person name="Stepanenko A."/>
            <person name="Chen G."/>
            <person name="Borisjuk N."/>
            <person name="Scholz U."/>
            <person name="Schubert I."/>
        </authorList>
    </citation>
    <scope>NUCLEOTIDE SEQUENCE [LARGE SCALE GENOMIC DNA]</scope>
</reference>
<dbReference type="Proteomes" id="UP001189122">
    <property type="component" value="Unassembled WGS sequence"/>
</dbReference>
<comment type="caution">
    <text evidence="1">The sequence shown here is derived from an EMBL/GenBank/DDBJ whole genome shotgun (WGS) entry which is preliminary data.</text>
</comment>
<dbReference type="PANTHER" id="PTHR37984">
    <property type="entry name" value="PROTEIN CBG26694"/>
    <property type="match status" value="1"/>
</dbReference>
<dbReference type="InterPro" id="IPR043502">
    <property type="entry name" value="DNA/RNA_pol_sf"/>
</dbReference>
<dbReference type="InterPro" id="IPR043128">
    <property type="entry name" value="Rev_trsase/Diguanyl_cyclase"/>
</dbReference>
<name>A0ABN7EAH7_SPIIN</name>
<gene>
    <name evidence="1" type="ORF">SI7747_UN021244</name>
</gene>
<evidence type="ECO:0000313" key="1">
    <source>
        <dbReference type="EMBL" id="CAA6674886.1"/>
    </source>
</evidence>
<accession>A0ABN7EAH7</accession>
<dbReference type="SUPFAM" id="SSF56672">
    <property type="entry name" value="DNA/RNA polymerases"/>
    <property type="match status" value="1"/>
</dbReference>
<organism evidence="1 2">
    <name type="scientific">Spirodela intermedia</name>
    <name type="common">Intermediate duckweed</name>
    <dbReference type="NCBI Taxonomy" id="51605"/>
    <lineage>
        <taxon>Eukaryota</taxon>
        <taxon>Viridiplantae</taxon>
        <taxon>Streptophyta</taxon>
        <taxon>Embryophyta</taxon>
        <taxon>Tracheophyta</taxon>
        <taxon>Spermatophyta</taxon>
        <taxon>Magnoliopsida</taxon>
        <taxon>Liliopsida</taxon>
        <taxon>Araceae</taxon>
        <taxon>Lemnoideae</taxon>
        <taxon>Spirodela</taxon>
    </lineage>
</organism>
<evidence type="ECO:0008006" key="3">
    <source>
        <dbReference type="Google" id="ProtNLM"/>
    </source>
</evidence>
<evidence type="ECO:0000313" key="2">
    <source>
        <dbReference type="Proteomes" id="UP001189122"/>
    </source>
</evidence>
<dbReference type="InterPro" id="IPR050951">
    <property type="entry name" value="Retrovirus_Pol_polyprotein"/>
</dbReference>
<sequence>MTSNSWKSKHLLFHISRSPTCLKLYAHPKKCSFFTSEVTFLGFVVSKRGVSTDPEKVRAIVTWPRPCSMHNIRSFIGLATFYRCFIWDFSSVTALLTDCLKKETFLWTEAAEQAFDRVKALITQAPILHLPDFWQGI</sequence>
<dbReference type="Gene3D" id="3.30.70.270">
    <property type="match status" value="2"/>
</dbReference>
<dbReference type="PANTHER" id="PTHR37984:SF5">
    <property type="entry name" value="PROTEIN NYNRIN-LIKE"/>
    <property type="match status" value="1"/>
</dbReference>
<dbReference type="EMBL" id="CACRZD030000169">
    <property type="protein sequence ID" value="CAA6674886.1"/>
    <property type="molecule type" value="Genomic_DNA"/>
</dbReference>
<keyword evidence="2" id="KW-1185">Reference proteome</keyword>